<gene>
    <name evidence="2" type="primary">200</name>
    <name evidence="2" type="ORF">PBI_121Q_200</name>
</gene>
<keyword evidence="1" id="KW-0472">Membrane</keyword>
<keyword evidence="1" id="KW-1133">Transmembrane helix</keyword>
<dbReference type="Proteomes" id="UP000029889">
    <property type="component" value="Segment"/>
</dbReference>
<evidence type="ECO:0000256" key="1">
    <source>
        <dbReference type="SAM" id="Phobius"/>
    </source>
</evidence>
<organism evidence="2 3">
    <name type="scientific">Escherichia phage 121Q</name>
    <dbReference type="NCBI Taxonomy" id="1555202"/>
    <lineage>
        <taxon>Viruses</taxon>
        <taxon>Duplodnaviria</taxon>
        <taxon>Heunggongvirae</taxon>
        <taxon>Uroviricota</taxon>
        <taxon>Caudoviricetes</taxon>
        <taxon>Asteriusvirus</taxon>
        <taxon>Asteriusvirus av121Q</taxon>
    </lineage>
</organism>
<accession>A0A097EXF1</accession>
<dbReference type="RefSeq" id="YP_009101787.1">
    <property type="nucleotide sequence ID" value="NC_025447.1"/>
</dbReference>
<dbReference type="GeneID" id="22111240"/>
<dbReference type="EMBL" id="KM507819">
    <property type="protein sequence ID" value="AIT14090.1"/>
    <property type="molecule type" value="Genomic_DNA"/>
</dbReference>
<evidence type="ECO:0000313" key="3">
    <source>
        <dbReference type="Proteomes" id="UP000029889"/>
    </source>
</evidence>
<evidence type="ECO:0000313" key="2">
    <source>
        <dbReference type="EMBL" id="AIT14090.1"/>
    </source>
</evidence>
<keyword evidence="1" id="KW-0812">Transmembrane</keyword>
<sequence>MQGLKFVVAALIAAVLVGGVFYVVDQKVNPPAQEQSK</sequence>
<dbReference type="KEGG" id="vg:22111240"/>
<proteinExistence type="predicted"/>
<protein>
    <submittedName>
        <fullName evidence="2">Uncharacterized protein</fullName>
    </submittedName>
</protein>
<reference evidence="2 3" key="1">
    <citation type="submission" date="2014-09" db="EMBL/GenBank/DDBJ databases">
        <authorList>
            <person name="Lapin J.S."/>
            <person name="Pope W.H."/>
            <person name="Hua J."/>
            <person name="Ford M.E."/>
            <person name="Conway J.F."/>
            <person name="Hatfull G.F."/>
            <person name="Hendrix R.W."/>
        </authorList>
    </citation>
    <scope>NUCLEOTIDE SEQUENCE [LARGE SCALE GENOMIC DNA]</scope>
</reference>
<keyword evidence="3" id="KW-1185">Reference proteome</keyword>
<feature type="transmembrane region" description="Helical" evidence="1">
    <location>
        <begin position="6"/>
        <end position="24"/>
    </location>
</feature>
<name>A0A097EXF1_9CAUD</name>